<dbReference type="SUPFAM" id="SSF51338">
    <property type="entry name" value="Composite domain of metallo-dependent hydrolases"/>
    <property type="match status" value="1"/>
</dbReference>
<organism evidence="2 3">
    <name type="scientific">Mycolicibacterium frederiksbergense</name>
    <dbReference type="NCBI Taxonomy" id="117567"/>
    <lineage>
        <taxon>Bacteria</taxon>
        <taxon>Bacillati</taxon>
        <taxon>Actinomycetota</taxon>
        <taxon>Actinomycetes</taxon>
        <taxon>Mycobacteriales</taxon>
        <taxon>Mycobacteriaceae</taxon>
        <taxon>Mycolicibacterium</taxon>
    </lineage>
</organism>
<keyword evidence="3" id="KW-1185">Reference proteome</keyword>
<accession>A0ABT6KZN2</accession>
<dbReference type="RefSeq" id="WP_280831862.1">
    <property type="nucleotide sequence ID" value="NZ_JARXVE010000002.1"/>
</dbReference>
<comment type="caution">
    <text evidence="2">The sequence shown here is derived from an EMBL/GenBank/DDBJ whole genome shotgun (WGS) entry which is preliminary data.</text>
</comment>
<feature type="domain" description="Amidohydrolase 3" evidence="1">
    <location>
        <begin position="49"/>
        <end position="508"/>
    </location>
</feature>
<dbReference type="Proteomes" id="UP001160130">
    <property type="component" value="Unassembled WGS sequence"/>
</dbReference>
<dbReference type="Gene3D" id="3.20.20.140">
    <property type="entry name" value="Metal-dependent hydrolases"/>
    <property type="match status" value="1"/>
</dbReference>
<dbReference type="EMBL" id="JARXVE010000002">
    <property type="protein sequence ID" value="MDH6195260.1"/>
    <property type="molecule type" value="Genomic_DNA"/>
</dbReference>
<dbReference type="PANTHER" id="PTHR22642">
    <property type="entry name" value="IMIDAZOLONEPROPIONASE"/>
    <property type="match status" value="1"/>
</dbReference>
<gene>
    <name evidence="2" type="ORF">M2272_001889</name>
</gene>
<evidence type="ECO:0000313" key="3">
    <source>
        <dbReference type="Proteomes" id="UP001160130"/>
    </source>
</evidence>
<dbReference type="SUPFAM" id="SSF51556">
    <property type="entry name" value="Metallo-dependent hydrolases"/>
    <property type="match status" value="1"/>
</dbReference>
<protein>
    <submittedName>
        <fullName evidence="2">Amidohydrolase YtcJ</fullName>
    </submittedName>
</protein>
<dbReference type="InterPro" id="IPR032466">
    <property type="entry name" value="Metal_Hydrolase"/>
</dbReference>
<evidence type="ECO:0000313" key="2">
    <source>
        <dbReference type="EMBL" id="MDH6195260.1"/>
    </source>
</evidence>
<dbReference type="InterPro" id="IPR013108">
    <property type="entry name" value="Amidohydro_3"/>
</dbReference>
<name>A0ABT6KZN2_9MYCO</name>
<proteinExistence type="predicted"/>
<dbReference type="PANTHER" id="PTHR22642:SF2">
    <property type="entry name" value="PROTEIN LONG AFTER FAR-RED 3"/>
    <property type="match status" value="1"/>
</dbReference>
<sequence>MNGPSTLLRGGRVLVGAEPEPRPAELLLRDGHIAAIAPPGAGNHRQVDEIIELDGRVVLPGFVDGHCHLELTAVALELQLPLHAPPYESIAQMLAALGRARAAQPLGWIVARSSFGLQNKVAEGRLPHRVELDQVSPGQPMAVLAGLHVACLNSAAITALGLDDSARLPGWISQHHDANGPTGAFTEVWDRLPTAGVDDVVAALRAHAVPVFSRSGVTSLSTIPTSADDVRALHRLAKASELPFRVRFYPHVPRTATLDEVLAWGPESGFGDEWLRFGGVKIFVDGEGADAMGNRRDDTKWTQRELYEFVRRADAAGIQVMMHAVTPGAVRFACEAALRARQVNGGARPVRHRVEHAGDYMDPADAGLATRAAVGLVATPHFATSSDPDAPDFQPLRTLIDAGHRIIGATDCTGTVPEAAGPLVNIAAAVGRVGPDGRPSPHRISVLEGIRMFSRWSALGAAEEHEKGTIAPGMRADLVVLDDDPFSVPPDRIAGISVDRTIVAGVTVSGAA</sequence>
<dbReference type="Gene3D" id="2.30.40.10">
    <property type="entry name" value="Urease, subunit C, domain 1"/>
    <property type="match status" value="1"/>
</dbReference>
<dbReference type="Gene3D" id="3.10.310.70">
    <property type="match status" value="1"/>
</dbReference>
<reference evidence="2 3" key="1">
    <citation type="submission" date="2023-04" db="EMBL/GenBank/DDBJ databases">
        <title>Forest soil microbial communities from Buena Vista Peninsula, Colon Province, Panama.</title>
        <authorList>
            <person name="Bouskill N."/>
        </authorList>
    </citation>
    <scope>NUCLEOTIDE SEQUENCE [LARGE SCALE GENOMIC DNA]</scope>
    <source>
        <strain evidence="2 3">AC80</strain>
    </source>
</reference>
<dbReference type="Pfam" id="PF07969">
    <property type="entry name" value="Amidohydro_3"/>
    <property type="match status" value="1"/>
</dbReference>
<evidence type="ECO:0000259" key="1">
    <source>
        <dbReference type="Pfam" id="PF07969"/>
    </source>
</evidence>
<dbReference type="InterPro" id="IPR011059">
    <property type="entry name" value="Metal-dep_hydrolase_composite"/>
</dbReference>